<dbReference type="SUPFAM" id="SSF56784">
    <property type="entry name" value="HAD-like"/>
    <property type="match status" value="1"/>
</dbReference>
<dbReference type="SFLD" id="SFLDG01129">
    <property type="entry name" value="C1.5:_HAD__Beta-PGM__Phosphata"/>
    <property type="match status" value="1"/>
</dbReference>
<dbReference type="Proteomes" id="UP001332931">
    <property type="component" value="Unassembled WGS sequence"/>
</dbReference>
<dbReference type="PANTHER" id="PTHR43434:SF26">
    <property type="entry name" value="PYROPHOSPHATASE PPAX"/>
    <property type="match status" value="1"/>
</dbReference>
<dbReference type="PANTHER" id="PTHR43434">
    <property type="entry name" value="PHOSPHOGLYCOLATE PHOSPHATASE"/>
    <property type="match status" value="1"/>
</dbReference>
<dbReference type="RefSeq" id="WP_330957963.1">
    <property type="nucleotide sequence ID" value="NZ_JAZGJQ010000003.1"/>
</dbReference>
<comment type="caution">
    <text evidence="1">The sequence shown here is derived from an EMBL/GenBank/DDBJ whole genome shotgun (WGS) entry which is preliminary data.</text>
</comment>
<organism evidence="1 2">
    <name type="scientific">Olsenella absiana</name>
    <dbReference type="NCBI Taxonomy" id="3115222"/>
    <lineage>
        <taxon>Bacteria</taxon>
        <taxon>Bacillati</taxon>
        <taxon>Actinomycetota</taxon>
        <taxon>Coriobacteriia</taxon>
        <taxon>Coriobacteriales</taxon>
        <taxon>Atopobiaceae</taxon>
        <taxon>Olsenella</taxon>
    </lineage>
</organism>
<evidence type="ECO:0000313" key="2">
    <source>
        <dbReference type="Proteomes" id="UP001332931"/>
    </source>
</evidence>
<dbReference type="Pfam" id="PF13419">
    <property type="entry name" value="HAD_2"/>
    <property type="match status" value="1"/>
</dbReference>
<dbReference type="InterPro" id="IPR023214">
    <property type="entry name" value="HAD_sf"/>
</dbReference>
<name>A0ABU7R9C0_9ACTN</name>
<dbReference type="InterPro" id="IPR023198">
    <property type="entry name" value="PGP-like_dom2"/>
</dbReference>
<dbReference type="InterPro" id="IPR050155">
    <property type="entry name" value="HAD-like_hydrolase_sf"/>
</dbReference>
<keyword evidence="2" id="KW-1185">Reference proteome</keyword>
<sequence>MRYTDVVFDIDGTLIDSTRAIRAGLDDLALELVGRRLTPQEAALGNGLPAGPALERMGLPGDEGTQERWIRNLLAHWDEVVVFDGVPEVLAGLARSGVRLGAVTAETRSEMERGFATFDVSRLLAHVVVAEDTERHKPDPEPLESYLAWSGAEAGDVLYVGDGLVDAECARAAGVDFALAAWRPRPLRRGVGEVARLEEPRQVLELL</sequence>
<dbReference type="InterPro" id="IPR041492">
    <property type="entry name" value="HAD_2"/>
</dbReference>
<reference evidence="1 2" key="1">
    <citation type="submission" date="2024-01" db="EMBL/GenBank/DDBJ databases">
        <title>Description of Olsenella sp. nov., isolated from pig feces.</title>
        <authorList>
            <person name="Chang Y.-H."/>
        </authorList>
    </citation>
    <scope>NUCLEOTIDE SEQUENCE [LARGE SCALE GENOMIC DNA]</scope>
    <source>
        <strain evidence="1 2">YH-ols2223</strain>
    </source>
</reference>
<gene>
    <name evidence="1" type="ORF">VXJ25_04205</name>
</gene>
<proteinExistence type="predicted"/>
<protein>
    <submittedName>
        <fullName evidence="1">HAD hydrolase-like protein</fullName>
    </submittedName>
</protein>
<evidence type="ECO:0000313" key="1">
    <source>
        <dbReference type="EMBL" id="MEE6147197.1"/>
    </source>
</evidence>
<dbReference type="Gene3D" id="3.40.50.1000">
    <property type="entry name" value="HAD superfamily/HAD-like"/>
    <property type="match status" value="1"/>
</dbReference>
<accession>A0ABU7R9C0</accession>
<dbReference type="EMBL" id="JAZGJQ010000003">
    <property type="protein sequence ID" value="MEE6147197.1"/>
    <property type="molecule type" value="Genomic_DNA"/>
</dbReference>
<dbReference type="InterPro" id="IPR036412">
    <property type="entry name" value="HAD-like_sf"/>
</dbReference>
<dbReference type="Gene3D" id="1.10.150.240">
    <property type="entry name" value="Putative phosphatase, domain 2"/>
    <property type="match status" value="1"/>
</dbReference>
<dbReference type="SFLD" id="SFLDS00003">
    <property type="entry name" value="Haloacid_Dehalogenase"/>
    <property type="match status" value="1"/>
</dbReference>